<organism evidence="10 11">
    <name type="scientific">Kipferlia bialata</name>
    <dbReference type="NCBI Taxonomy" id="797122"/>
    <lineage>
        <taxon>Eukaryota</taxon>
        <taxon>Metamonada</taxon>
        <taxon>Carpediemonas-like organisms</taxon>
        <taxon>Kipferlia</taxon>
    </lineage>
</organism>
<dbReference type="InterPro" id="IPR053235">
    <property type="entry name" value="Ser_Thr_kinase"/>
</dbReference>
<dbReference type="PANTHER" id="PTHR24361:SF433">
    <property type="entry name" value="PROTEIN KINASE DOMAIN-CONTAINING PROTEIN"/>
    <property type="match status" value="1"/>
</dbReference>
<dbReference type="CDD" id="cd00180">
    <property type="entry name" value="PKc"/>
    <property type="match status" value="1"/>
</dbReference>
<accession>A0A9K3CZF0</accession>
<evidence type="ECO:0000256" key="2">
    <source>
        <dbReference type="ARBA" id="ARBA00022527"/>
    </source>
</evidence>
<keyword evidence="5" id="KW-0418">Kinase</keyword>
<keyword evidence="3" id="KW-0808">Transferase</keyword>
<evidence type="ECO:0000256" key="4">
    <source>
        <dbReference type="ARBA" id="ARBA00022741"/>
    </source>
</evidence>
<dbReference type="AlphaFoldDB" id="A0A9K3CZF0"/>
<dbReference type="InterPro" id="IPR035983">
    <property type="entry name" value="Hect_E3_ubiquitin_ligase"/>
</dbReference>
<evidence type="ECO:0000259" key="9">
    <source>
        <dbReference type="PROSITE" id="PS50011"/>
    </source>
</evidence>
<reference evidence="10 11" key="1">
    <citation type="journal article" date="2018" name="PLoS ONE">
        <title>The draft genome of Kipferlia bialata reveals reductive genome evolution in fornicate parasites.</title>
        <authorList>
            <person name="Tanifuji G."/>
            <person name="Takabayashi S."/>
            <person name="Kume K."/>
            <person name="Takagi M."/>
            <person name="Nakayama T."/>
            <person name="Kamikawa R."/>
            <person name="Inagaki Y."/>
            <person name="Hashimoto T."/>
        </authorList>
    </citation>
    <scope>NUCLEOTIDE SEQUENCE [LARGE SCALE GENOMIC DNA]</scope>
    <source>
        <strain evidence="10">NY0173</strain>
    </source>
</reference>
<dbReference type="Gene3D" id="1.10.510.10">
    <property type="entry name" value="Transferase(Phosphotransferase) domain 1"/>
    <property type="match status" value="1"/>
</dbReference>
<dbReference type="PROSITE" id="PS00108">
    <property type="entry name" value="PROTEIN_KINASE_ST"/>
    <property type="match status" value="1"/>
</dbReference>
<evidence type="ECO:0000256" key="6">
    <source>
        <dbReference type="ARBA" id="ARBA00022840"/>
    </source>
</evidence>
<dbReference type="GO" id="GO:0004674">
    <property type="term" value="F:protein serine/threonine kinase activity"/>
    <property type="evidence" value="ECO:0007669"/>
    <property type="project" value="UniProtKB-KW"/>
</dbReference>
<keyword evidence="11" id="KW-1185">Reference proteome</keyword>
<comment type="catalytic activity">
    <reaction evidence="8">
        <text>L-seryl-[protein] + ATP = O-phospho-L-seryl-[protein] + ADP + H(+)</text>
        <dbReference type="Rhea" id="RHEA:17989"/>
        <dbReference type="Rhea" id="RHEA-COMP:9863"/>
        <dbReference type="Rhea" id="RHEA-COMP:11604"/>
        <dbReference type="ChEBI" id="CHEBI:15378"/>
        <dbReference type="ChEBI" id="CHEBI:29999"/>
        <dbReference type="ChEBI" id="CHEBI:30616"/>
        <dbReference type="ChEBI" id="CHEBI:83421"/>
        <dbReference type="ChEBI" id="CHEBI:456216"/>
        <dbReference type="EC" id="2.7.11.1"/>
    </reaction>
</comment>
<dbReference type="InterPro" id="IPR008271">
    <property type="entry name" value="Ser/Thr_kinase_AS"/>
</dbReference>
<dbReference type="EMBL" id="BDIP01001914">
    <property type="protein sequence ID" value="GIQ85385.1"/>
    <property type="molecule type" value="Genomic_DNA"/>
</dbReference>
<evidence type="ECO:0000256" key="5">
    <source>
        <dbReference type="ARBA" id="ARBA00022777"/>
    </source>
</evidence>
<dbReference type="GO" id="GO:0005737">
    <property type="term" value="C:cytoplasm"/>
    <property type="evidence" value="ECO:0007669"/>
    <property type="project" value="TreeGrafter"/>
</dbReference>
<evidence type="ECO:0000256" key="8">
    <source>
        <dbReference type="ARBA" id="ARBA00048679"/>
    </source>
</evidence>
<evidence type="ECO:0000256" key="3">
    <source>
        <dbReference type="ARBA" id="ARBA00022679"/>
    </source>
</evidence>
<dbReference type="GO" id="GO:0005524">
    <property type="term" value="F:ATP binding"/>
    <property type="evidence" value="ECO:0007669"/>
    <property type="project" value="UniProtKB-KW"/>
</dbReference>
<comment type="caution">
    <text evidence="10">The sequence shown here is derived from an EMBL/GenBank/DDBJ whole genome shotgun (WGS) entry which is preliminary data.</text>
</comment>
<dbReference type="SUPFAM" id="SSF56112">
    <property type="entry name" value="Protein kinase-like (PK-like)"/>
    <property type="match status" value="1"/>
</dbReference>
<dbReference type="InterPro" id="IPR000719">
    <property type="entry name" value="Prot_kinase_dom"/>
</dbReference>
<comment type="catalytic activity">
    <reaction evidence="7">
        <text>L-threonyl-[protein] + ATP = O-phospho-L-threonyl-[protein] + ADP + H(+)</text>
        <dbReference type="Rhea" id="RHEA:46608"/>
        <dbReference type="Rhea" id="RHEA-COMP:11060"/>
        <dbReference type="Rhea" id="RHEA-COMP:11605"/>
        <dbReference type="ChEBI" id="CHEBI:15378"/>
        <dbReference type="ChEBI" id="CHEBI:30013"/>
        <dbReference type="ChEBI" id="CHEBI:30616"/>
        <dbReference type="ChEBI" id="CHEBI:61977"/>
        <dbReference type="ChEBI" id="CHEBI:456216"/>
        <dbReference type="EC" id="2.7.11.1"/>
    </reaction>
</comment>
<evidence type="ECO:0000256" key="7">
    <source>
        <dbReference type="ARBA" id="ARBA00047899"/>
    </source>
</evidence>
<dbReference type="PANTHER" id="PTHR24361">
    <property type="entry name" value="MITOGEN-ACTIVATED KINASE KINASE KINASE"/>
    <property type="match status" value="1"/>
</dbReference>
<feature type="domain" description="Protein kinase" evidence="9">
    <location>
        <begin position="366"/>
        <end position="672"/>
    </location>
</feature>
<keyword evidence="6" id="KW-0067">ATP-binding</keyword>
<protein>
    <recommendedName>
        <fullName evidence="1">non-specific serine/threonine protein kinase</fullName>
        <ecNumber evidence="1">2.7.11.1</ecNumber>
    </recommendedName>
</protein>
<dbReference type="SMART" id="SM00220">
    <property type="entry name" value="S_TKc"/>
    <property type="match status" value="1"/>
</dbReference>
<dbReference type="PROSITE" id="PS50011">
    <property type="entry name" value="PROTEIN_KINASE_DOM"/>
    <property type="match status" value="1"/>
</dbReference>
<evidence type="ECO:0000313" key="10">
    <source>
        <dbReference type="EMBL" id="GIQ85385.1"/>
    </source>
</evidence>
<keyword evidence="4" id="KW-0547">Nucleotide-binding</keyword>
<gene>
    <name evidence="10" type="ORF">KIPB_007035</name>
</gene>
<dbReference type="GO" id="GO:0004842">
    <property type="term" value="F:ubiquitin-protein transferase activity"/>
    <property type="evidence" value="ECO:0007669"/>
    <property type="project" value="InterPro"/>
</dbReference>
<dbReference type="Pfam" id="PF00069">
    <property type="entry name" value="Pkinase"/>
    <property type="match status" value="1"/>
</dbReference>
<proteinExistence type="predicted"/>
<evidence type="ECO:0000256" key="1">
    <source>
        <dbReference type="ARBA" id="ARBA00012513"/>
    </source>
</evidence>
<dbReference type="EC" id="2.7.11.1" evidence="1"/>
<keyword evidence="2" id="KW-0723">Serine/threonine-protein kinase</keyword>
<dbReference type="Proteomes" id="UP000265618">
    <property type="component" value="Unassembled WGS sequence"/>
</dbReference>
<name>A0A9K3CZF0_9EUKA</name>
<dbReference type="InterPro" id="IPR011009">
    <property type="entry name" value="Kinase-like_dom_sf"/>
</dbReference>
<dbReference type="SUPFAM" id="SSF56204">
    <property type="entry name" value="Hect, E3 ligase catalytic domain"/>
    <property type="match status" value="1"/>
</dbReference>
<evidence type="ECO:0000313" key="11">
    <source>
        <dbReference type="Proteomes" id="UP000265618"/>
    </source>
</evidence>
<sequence length="1035" mass="114072">MYWVKEIVVDRSKCDKVAIMALASTLPSLRVLRKLDVRNNTFGDSAGLVLADGVACTPKLRREDLCAFDASDVASTVEALTSYAPAALSLSTAAAVTRQFLDAYPISSLKKQDCASLHSTLQSLHYVFLSCLVSVQGKFVFDPEKSVTLLSTASGLLERLRATCAIPLPQQTSSLSLTNMAKYFKAQEYNTMLALVFEAAQQLIAVAGEIDTCIAAMEGVTPPDVSECERLGRETESLLLQLSMLAKNQQDIEEIVSWLEAHPPAPIDTHEELLDKRDDLDNRSKRRRVSLADKRKIREEIAKLDIEISACVEAQSERRTKLDRLQRYRSFPRAAAFLSSATLSHPLDDTELTPFRELFCDRSVRQFQMEEFPSSSRVNMYSGVHPESHMPVILKEYNMSEPSELCSVRRELSVFSRVRAPNVVQCLGFLVEDSVCYVILERYSCDLSAYVQKFRPATVVKRHIMHEVLQGMVALDSFHIVHKDIKPQNILINHDESGNVTGVAITDFDISKSEDDFIATVRLSQTNGSGTQGYIDIQHSMPKWHREAGHGESRVGFCHLSDVYSMGKVVVWMYDPNLVIFPEPDFATEELSSVEVDVIKSCFGPKSGRLGAYHLLNKGLFAPVLSSPAPSASAAKKYTDMLAQQWTALQGVKDNAPRVECTVESLLTHFALPTEPSMDGYGEMVVLADDTEAGTDTGTLKHLLAEMSRPVTVGAETTVLFEPLGDSPFPVGPSIDACSILQEARETGDAETLSAITAHYACLGRLIAFQTLESPLEHGMFGKLVLAGLQANPNEILRDKALVSNLFAATFPQQRRSLLSLLENPVEVPFSAIPGCLSESILSHENKADFATEFETGYVRLLLEGVVEMRKGFNSLHTEWADRVGALSFNQFVSLSLGFAAFSAEDYMACFETESDEILAHFTAFVDEQMAREDITLLRRLLVFGCGSPVLPVQPISLVLEESDARVGLPTAHTCNRSISIPSGCLTFLEVAFRDSFDHEGITVGEGGRSASQVAAALNEELNRFRILSAQTHMP</sequence>